<dbReference type="Proteomes" id="UP000034051">
    <property type="component" value="Unassembled WGS sequence"/>
</dbReference>
<organism evidence="1 2">
    <name type="scientific">Candidatus Wolfebacteria bacterium GW2011_GWE2_44_13</name>
    <dbReference type="NCBI Taxonomy" id="1619017"/>
    <lineage>
        <taxon>Bacteria</taxon>
        <taxon>Candidatus Wolfeibacteriota</taxon>
    </lineage>
</organism>
<dbReference type="EMBL" id="LCHW01000001">
    <property type="protein sequence ID" value="KKT43939.1"/>
    <property type="molecule type" value="Genomic_DNA"/>
</dbReference>
<evidence type="ECO:0000313" key="1">
    <source>
        <dbReference type="EMBL" id="KKT43939.1"/>
    </source>
</evidence>
<evidence type="ECO:0000313" key="2">
    <source>
        <dbReference type="Proteomes" id="UP000034051"/>
    </source>
</evidence>
<proteinExistence type="predicted"/>
<accession>A0A0G1K7T5</accession>
<name>A0A0G1K7T5_9BACT</name>
<dbReference type="AlphaFoldDB" id="A0A0G1K7T5"/>
<comment type="caution">
    <text evidence="1">The sequence shown here is derived from an EMBL/GenBank/DDBJ whole genome shotgun (WGS) entry which is preliminary data.</text>
</comment>
<reference evidence="1 2" key="1">
    <citation type="journal article" date="2015" name="Nature">
        <title>rRNA introns, odd ribosomes, and small enigmatic genomes across a large radiation of phyla.</title>
        <authorList>
            <person name="Brown C.T."/>
            <person name="Hug L.A."/>
            <person name="Thomas B.C."/>
            <person name="Sharon I."/>
            <person name="Castelle C.J."/>
            <person name="Singh A."/>
            <person name="Wilkins M.J."/>
            <person name="Williams K.H."/>
            <person name="Banfield J.F."/>
        </authorList>
    </citation>
    <scope>NUCLEOTIDE SEQUENCE [LARGE SCALE GENOMIC DNA]</scope>
</reference>
<sequence>MVRWNCTKSIKLADVIKFIRAKYLALKGADTFKSLLEAKGGWQPQK</sequence>
<gene>
    <name evidence="1" type="ORF">UW32_C0001G0531</name>
</gene>
<protein>
    <submittedName>
        <fullName evidence="1">Uncharacterized protein</fullName>
    </submittedName>
</protein>